<evidence type="ECO:0000313" key="2">
    <source>
        <dbReference type="EMBL" id="BCO26514.1"/>
    </source>
</evidence>
<dbReference type="EMBL" id="AP024238">
    <property type="protein sequence ID" value="BCO26514.1"/>
    <property type="molecule type" value="Genomic_DNA"/>
</dbReference>
<accession>A0ABM7MJP9</accession>
<protein>
    <submittedName>
        <fullName evidence="2">Ubiquinone/menaquinone biosynthesis C-methyltransferase UbiE</fullName>
    </submittedName>
</protein>
<feature type="domain" description="Methyltransferase" evidence="1">
    <location>
        <begin position="50"/>
        <end position="143"/>
    </location>
</feature>
<proteinExistence type="predicted"/>
<evidence type="ECO:0000259" key="1">
    <source>
        <dbReference type="Pfam" id="PF13649"/>
    </source>
</evidence>
<dbReference type="RefSeq" id="WP_223910090.1">
    <property type="nucleotide sequence ID" value="NZ_AP024238.1"/>
</dbReference>
<organism evidence="2 3">
    <name type="scientific">Rhodoferax lithotrophicus</name>
    <dbReference type="NCBI Taxonomy" id="2798804"/>
    <lineage>
        <taxon>Bacteria</taxon>
        <taxon>Pseudomonadati</taxon>
        <taxon>Pseudomonadota</taxon>
        <taxon>Betaproteobacteria</taxon>
        <taxon>Burkholderiales</taxon>
        <taxon>Comamonadaceae</taxon>
        <taxon>Rhodoferax</taxon>
    </lineage>
</organism>
<gene>
    <name evidence="2" type="ORF">MIZ03_1397</name>
</gene>
<name>A0ABM7MJP9_9BURK</name>
<dbReference type="CDD" id="cd02440">
    <property type="entry name" value="AdoMet_MTases"/>
    <property type="match status" value="1"/>
</dbReference>
<dbReference type="InterPro" id="IPR041698">
    <property type="entry name" value="Methyltransf_25"/>
</dbReference>
<dbReference type="Proteomes" id="UP000824366">
    <property type="component" value="Chromosome"/>
</dbReference>
<reference evidence="2 3" key="1">
    <citation type="journal article" date="2021" name="Microbiol. Spectr.">
        <title>A Single Bacterium Capable of Oxidation and Reduction of Iron at Circumneutral pH.</title>
        <authorList>
            <person name="Kato S."/>
            <person name="Ohkuma M."/>
        </authorList>
    </citation>
    <scope>NUCLEOTIDE SEQUENCE [LARGE SCALE GENOMIC DNA]</scope>
    <source>
        <strain evidence="2 3">MIZ03</strain>
    </source>
</reference>
<dbReference type="Pfam" id="PF13649">
    <property type="entry name" value="Methyltransf_25"/>
    <property type="match status" value="1"/>
</dbReference>
<dbReference type="SUPFAM" id="SSF53335">
    <property type="entry name" value="S-adenosyl-L-methionine-dependent methyltransferases"/>
    <property type="match status" value="1"/>
</dbReference>
<dbReference type="Gene3D" id="3.40.50.150">
    <property type="entry name" value="Vaccinia Virus protein VP39"/>
    <property type="match status" value="1"/>
</dbReference>
<dbReference type="InterPro" id="IPR029063">
    <property type="entry name" value="SAM-dependent_MTases_sf"/>
</dbReference>
<evidence type="ECO:0000313" key="3">
    <source>
        <dbReference type="Proteomes" id="UP000824366"/>
    </source>
</evidence>
<keyword evidence="2" id="KW-0830">Ubiquinone</keyword>
<keyword evidence="3" id="KW-1185">Reference proteome</keyword>
<sequence length="212" mass="23291">MPNFPNCTDRQKALEQYRLRAALYDSELVAFEPIRRRAIERLKLAPGAIVLDVGCGTGLSFAPLLQAVGWRGHIIGIEQCPEMLNLACARVAQQGWPNVTLLNTPVEISHTPTQADAALFHFTHDILRNPDAVDNVVQGLKPGAHVVAAGLQWSHPWAWVTNWCVMMSAMYSVTSMEGLDQPWSHLAKHLEALEISTESMGGIYIASGVVAR</sequence>